<dbReference type="Pfam" id="PF05949">
    <property type="entry name" value="DUF881"/>
    <property type="match status" value="1"/>
</dbReference>
<accession>A0A1C4CV19</accession>
<dbReference type="RefSeq" id="WP_003946177.1">
    <property type="nucleotide sequence ID" value="NZ_AP023172.1"/>
</dbReference>
<dbReference type="Proteomes" id="UP000230886">
    <property type="component" value="Unassembled WGS sequence"/>
</dbReference>
<evidence type="ECO:0000256" key="1">
    <source>
        <dbReference type="ARBA" id="ARBA00009108"/>
    </source>
</evidence>
<dbReference type="GO" id="GO:0005886">
    <property type="term" value="C:plasma membrane"/>
    <property type="evidence" value="ECO:0007669"/>
    <property type="project" value="TreeGrafter"/>
</dbReference>
<dbReference type="PANTHER" id="PTHR37313">
    <property type="entry name" value="UPF0749 PROTEIN RV1825"/>
    <property type="match status" value="1"/>
</dbReference>
<accession>A0A069JA62</accession>
<comment type="similarity">
    <text evidence="1">Belongs to the UPF0749 family.</text>
</comment>
<dbReference type="KEGG" id="rqi:C1M55_16105"/>
<dbReference type="InterPro" id="IPR010273">
    <property type="entry name" value="DUF881"/>
</dbReference>
<name>A0A069JA62_RHOSG</name>
<protein>
    <submittedName>
        <fullName evidence="4">DUF881 domain-containing protein</fullName>
    </submittedName>
</protein>
<dbReference type="Gene3D" id="3.30.70.1880">
    <property type="entry name" value="Protein of unknown function DUF881"/>
    <property type="match status" value="1"/>
</dbReference>
<evidence type="ECO:0000313" key="4">
    <source>
        <dbReference type="EMBL" id="PCK24918.1"/>
    </source>
</evidence>
<gene>
    <name evidence="4" type="ORF">CHR55_23350</name>
    <name evidence="3" type="ORF">PXH69_07515</name>
</gene>
<dbReference type="AlphaFoldDB" id="A0A069JA62"/>
<feature type="transmembrane region" description="Helical" evidence="2">
    <location>
        <begin position="51"/>
        <end position="70"/>
    </location>
</feature>
<evidence type="ECO:0000313" key="5">
    <source>
        <dbReference type="Proteomes" id="UP000230886"/>
    </source>
</evidence>
<keyword evidence="2" id="KW-0472">Membrane</keyword>
<dbReference type="Proteomes" id="UP001217325">
    <property type="component" value="Unassembled WGS sequence"/>
</dbReference>
<dbReference type="EMBL" id="NOVD01000022">
    <property type="protein sequence ID" value="PCK24918.1"/>
    <property type="molecule type" value="Genomic_DNA"/>
</dbReference>
<comment type="caution">
    <text evidence="4">The sequence shown here is derived from an EMBL/GenBank/DDBJ whole genome shotgun (WGS) entry which is preliminary data.</text>
</comment>
<proteinExistence type="inferred from homology"/>
<keyword evidence="2" id="KW-1133">Transmembrane helix</keyword>
<reference evidence="3" key="2">
    <citation type="submission" date="2023-02" db="EMBL/GenBank/DDBJ databases">
        <title>A novel hydrolase synthesized by Rhodococcus erythropolis HQ is responsible for the detoxification of Zearalenone.</title>
        <authorList>
            <person name="Hu J."/>
            <person name="Xu J."/>
        </authorList>
    </citation>
    <scope>NUCLEOTIDE SEQUENCE</scope>
    <source>
        <strain evidence="3">HQ</strain>
    </source>
</reference>
<sequence length="288" mass="30173">MKSTGEDVRRNPVPSLLRSLMTEHLDPGYEATAFERQHEHTKNRSSKTGPWLALGALLIGFIVTVSAVQATKQVTGTEEVRSELVAKVRDAEDRIDSLAASRDSLGGAVDAARGVALEGDARGSAVLDQLRAVESGAGAEAVHGEGLVVTLTDPAGRPNLSDASQRSVGGKTVVLDRDLQTVVNALWAGGAEAIAVGGVRIGPTVTIRQAGGAMLVDNQPVFSPYLVEAIGDTRALQRKFVVSDAYVRMSSVSQLYGVGFAVAEDDSLTLPPAAPRAVRVATEPTEPK</sequence>
<organism evidence="4 5">
    <name type="scientific">Rhodococcus qingshengii</name>
    <dbReference type="NCBI Taxonomy" id="334542"/>
    <lineage>
        <taxon>Bacteria</taxon>
        <taxon>Bacillati</taxon>
        <taxon>Actinomycetota</taxon>
        <taxon>Actinomycetes</taxon>
        <taxon>Mycobacteriales</taxon>
        <taxon>Nocardiaceae</taxon>
        <taxon>Rhodococcus</taxon>
        <taxon>Rhodococcus erythropolis group</taxon>
    </lineage>
</organism>
<dbReference type="PANTHER" id="PTHR37313:SF1">
    <property type="entry name" value="UPF0749 PROTEIN RV1823"/>
    <property type="match status" value="1"/>
</dbReference>
<dbReference type="EMBL" id="JARDXE010000004">
    <property type="protein sequence ID" value="MDE8644792.1"/>
    <property type="molecule type" value="Genomic_DNA"/>
</dbReference>
<keyword evidence="2" id="KW-0812">Transmembrane</keyword>
<dbReference type="GeneID" id="64141064"/>
<reference evidence="4 5" key="1">
    <citation type="submission" date="2017-07" db="EMBL/GenBank/DDBJ databases">
        <title>Draft sequence of Rhodococcus enclensis 23b-28.</title>
        <authorList>
            <person name="Besaury L."/>
            <person name="Sancelme M."/>
            <person name="Amato P."/>
            <person name="Lallement A."/>
            <person name="Delort A.-M."/>
        </authorList>
    </citation>
    <scope>NUCLEOTIDE SEQUENCE [LARGE SCALE GENOMIC DNA]</scope>
    <source>
        <strain evidence="4 5">23b-28</strain>
    </source>
</reference>
<evidence type="ECO:0000256" key="2">
    <source>
        <dbReference type="SAM" id="Phobius"/>
    </source>
</evidence>
<evidence type="ECO:0000313" key="3">
    <source>
        <dbReference type="EMBL" id="MDE8644792.1"/>
    </source>
</evidence>